<dbReference type="Proteomes" id="UP000236047">
    <property type="component" value="Unassembled WGS sequence"/>
</dbReference>
<evidence type="ECO:0000313" key="3">
    <source>
        <dbReference type="EMBL" id="PNE37445.1"/>
    </source>
</evidence>
<dbReference type="EMBL" id="LJSN01000003">
    <property type="protein sequence ID" value="PNE37445.1"/>
    <property type="molecule type" value="Genomic_DNA"/>
</dbReference>
<feature type="region of interest" description="Disordered" evidence="1">
    <location>
        <begin position="17"/>
        <end position="60"/>
    </location>
</feature>
<accession>A0A2N8P8W1</accession>
<feature type="compositionally biased region" description="Low complexity" evidence="1">
    <location>
        <begin position="17"/>
        <end position="44"/>
    </location>
</feature>
<keyword evidence="4" id="KW-1185">Reference proteome</keyword>
<keyword evidence="2" id="KW-0732">Signal</keyword>
<reference evidence="4" key="1">
    <citation type="submission" date="2015-09" db="EMBL/GenBank/DDBJ databases">
        <authorList>
            <person name="Graham D.E."/>
            <person name="Mahan K.M."/>
            <person name="Klingeman D.M."/>
            <person name="Fida T."/>
            <person name="Giannone R.J."/>
            <person name="Hettich R.L."/>
            <person name="Parry R.J."/>
            <person name="Spain J.C."/>
        </authorList>
    </citation>
    <scope>NUCLEOTIDE SEQUENCE [LARGE SCALE GENOMIC DNA]</scope>
    <source>
        <strain evidence="4">JCM 4701</strain>
    </source>
</reference>
<evidence type="ECO:0000256" key="1">
    <source>
        <dbReference type="SAM" id="MobiDB-lite"/>
    </source>
</evidence>
<dbReference type="AlphaFoldDB" id="A0A2N8P8W1"/>
<evidence type="ECO:0000313" key="4">
    <source>
        <dbReference type="Proteomes" id="UP000236047"/>
    </source>
</evidence>
<comment type="caution">
    <text evidence="3">The sequence shown here is derived from an EMBL/GenBank/DDBJ whole genome shotgun (WGS) entry which is preliminary data.</text>
</comment>
<gene>
    <name evidence="3" type="ORF">AOB60_24365</name>
</gene>
<evidence type="ECO:0008006" key="5">
    <source>
        <dbReference type="Google" id="ProtNLM"/>
    </source>
</evidence>
<feature type="signal peptide" evidence="2">
    <location>
        <begin position="1"/>
        <end position="17"/>
    </location>
</feature>
<evidence type="ECO:0000256" key="2">
    <source>
        <dbReference type="SAM" id="SignalP"/>
    </source>
</evidence>
<organism evidence="3 4">
    <name type="scientific">Streptomyces noursei</name>
    <name type="common">Streptomyces albulus</name>
    <dbReference type="NCBI Taxonomy" id="1971"/>
    <lineage>
        <taxon>Bacteria</taxon>
        <taxon>Bacillati</taxon>
        <taxon>Actinomycetota</taxon>
        <taxon>Actinomycetes</taxon>
        <taxon>Kitasatosporales</taxon>
        <taxon>Streptomycetaceae</taxon>
        <taxon>Streptomyces</taxon>
    </lineage>
</organism>
<feature type="chain" id="PRO_5038588333" description="Lipoprotein" evidence="2">
    <location>
        <begin position="18"/>
        <end position="245"/>
    </location>
</feature>
<name>A0A2N8P8W1_STRNR</name>
<sequence length="245" mass="25073">MLMLACATALASLTACGPDNSTGPAGGSSSASSNSPSSGASTGSQGKPNGIEKSSAKDIYGQATRANADAGSFREQATSSLVKSDLRISATECVGKVDKLQQGSFEIIRKSNDIWAKVDAKFSEMAKAHGGALPADKWLHGTTSNPLAKALSSYCHSEQFTSPAKAATELTTGQITTVNGASAVPVGRTAEGKSVTYYVATTGKPYLLKREIKGQDRLPSIVYSDFGKPVGASAPAGETVAFPSS</sequence>
<proteinExistence type="predicted"/>
<protein>
    <recommendedName>
        <fullName evidence="5">Lipoprotein</fullName>
    </recommendedName>
</protein>